<dbReference type="Proteomes" id="UP000070498">
    <property type="component" value="Unassembled WGS sequence"/>
</dbReference>
<proteinExistence type="predicted"/>
<gene>
    <name evidence="1" type="ORF">ATO67_12530</name>
</gene>
<dbReference type="AlphaFoldDB" id="A0A135NYU1"/>
<protein>
    <submittedName>
        <fullName evidence="1">Uncharacterized protein</fullName>
    </submittedName>
</protein>
<evidence type="ECO:0000313" key="2">
    <source>
        <dbReference type="Proteomes" id="UP000070498"/>
    </source>
</evidence>
<dbReference type="InterPro" id="IPR059063">
    <property type="entry name" value="SocB"/>
</dbReference>
<dbReference type="EMBL" id="LNUW01000037">
    <property type="protein sequence ID" value="KXG84340.1"/>
    <property type="molecule type" value="Genomic_DNA"/>
</dbReference>
<accession>A0A135NYU1</accession>
<dbReference type="STRING" id="2052828.ATO67_12530"/>
<reference evidence="1 2" key="1">
    <citation type="submission" date="2015-11" db="EMBL/GenBank/DDBJ databases">
        <title>Draft genome sequence of Agrobacterium sp. R89-1.</title>
        <authorList>
            <person name="Zahradnik J."/>
            <person name="Kyslikova E."/>
            <person name="Palyzova A."/>
            <person name="Kyslik P."/>
        </authorList>
    </citation>
    <scope>NUCLEOTIDE SEQUENCE [LARGE SCALE GENOMIC DNA]</scope>
    <source>
        <strain evidence="1 2">R89-1</strain>
    </source>
</reference>
<evidence type="ECO:0000313" key="1">
    <source>
        <dbReference type="EMBL" id="KXG84340.1"/>
    </source>
</evidence>
<organism evidence="1 2">
    <name type="scientific">Agrobacterium bohemicum</name>
    <dbReference type="NCBI Taxonomy" id="2052828"/>
    <lineage>
        <taxon>Bacteria</taxon>
        <taxon>Pseudomonadati</taxon>
        <taxon>Pseudomonadota</taxon>
        <taxon>Alphaproteobacteria</taxon>
        <taxon>Hyphomicrobiales</taxon>
        <taxon>Rhizobiaceae</taxon>
        <taxon>Rhizobium/Agrobacterium group</taxon>
        <taxon>Agrobacterium</taxon>
    </lineage>
</organism>
<dbReference type="Pfam" id="PF26318">
    <property type="entry name" value="SocB"/>
    <property type="match status" value="1"/>
</dbReference>
<name>A0A135NYU1_9HYPH</name>
<keyword evidence="2" id="KW-1185">Reference proteome</keyword>
<comment type="caution">
    <text evidence="1">The sequence shown here is derived from an EMBL/GenBank/DDBJ whole genome shotgun (WGS) entry which is preliminary data.</text>
</comment>
<sequence length="129" mass="14867">MHVGVGKKVSFWLPMVLAVEQQPHVIFVDPRRTKGLTKVGRRFAFSMMHERIRVADDDFADVRLGIVRFQDNDEGDGRSVQLYTDTGVELFSLDELESMVADTYRIWQEVWEERTTETRRKGTGTGGLF</sequence>